<keyword evidence="1" id="KW-1133">Transmembrane helix</keyword>
<evidence type="ECO:0000256" key="1">
    <source>
        <dbReference type="SAM" id="Phobius"/>
    </source>
</evidence>
<evidence type="ECO:0000313" key="2">
    <source>
        <dbReference type="EMBL" id="CAL2105686.1"/>
    </source>
</evidence>
<keyword evidence="3" id="KW-1185">Reference proteome</keyword>
<name>A0ABP1F5F9_9FLAO</name>
<sequence>MLVINCLGNYFDSEISGVDLFVFFIGALLILGLLSWYYGKISNKSSIVSLNSESSVFYDLRDVLLQEKSNIKDYHLVNENKSVWVKLVVFVLVLLVATTPLFELFGIQTIY</sequence>
<gene>
    <name evidence="2" type="ORF">T190115A13A_180015</name>
</gene>
<feature type="transmembrane region" description="Helical" evidence="1">
    <location>
        <begin position="83"/>
        <end position="102"/>
    </location>
</feature>
<evidence type="ECO:0000313" key="3">
    <source>
        <dbReference type="Proteomes" id="UP001497602"/>
    </source>
</evidence>
<keyword evidence="1" id="KW-0812">Transmembrane</keyword>
<reference evidence="2 3" key="1">
    <citation type="submission" date="2024-05" db="EMBL/GenBank/DDBJ databases">
        <authorList>
            <person name="Duchaud E."/>
        </authorList>
    </citation>
    <scope>NUCLEOTIDE SEQUENCE [LARGE SCALE GENOMIC DNA]</scope>
    <source>
        <strain evidence="2">Ena-SAMPLE-TAB-13-05-2024-13:56:06:370-140305</strain>
    </source>
</reference>
<protein>
    <submittedName>
        <fullName evidence="2">Uncharacterized protein</fullName>
    </submittedName>
</protein>
<dbReference type="RefSeq" id="WP_348737497.1">
    <property type="nucleotide sequence ID" value="NZ_CAXJRC010000009.1"/>
</dbReference>
<accession>A0ABP1F5F9</accession>
<organism evidence="2 3">
    <name type="scientific">Tenacibaculum vairaonense</name>
    <dbReference type="NCBI Taxonomy" id="3137860"/>
    <lineage>
        <taxon>Bacteria</taxon>
        <taxon>Pseudomonadati</taxon>
        <taxon>Bacteroidota</taxon>
        <taxon>Flavobacteriia</taxon>
        <taxon>Flavobacteriales</taxon>
        <taxon>Flavobacteriaceae</taxon>
        <taxon>Tenacibaculum</taxon>
    </lineage>
</organism>
<dbReference type="EMBL" id="CAXJRC010000009">
    <property type="protein sequence ID" value="CAL2105686.1"/>
    <property type="molecule type" value="Genomic_DNA"/>
</dbReference>
<comment type="caution">
    <text evidence="2">The sequence shown here is derived from an EMBL/GenBank/DDBJ whole genome shotgun (WGS) entry which is preliminary data.</text>
</comment>
<proteinExistence type="predicted"/>
<dbReference type="Proteomes" id="UP001497602">
    <property type="component" value="Unassembled WGS sequence"/>
</dbReference>
<feature type="transmembrane region" description="Helical" evidence="1">
    <location>
        <begin position="20"/>
        <end position="39"/>
    </location>
</feature>
<keyword evidence="1" id="KW-0472">Membrane</keyword>